<dbReference type="AlphaFoldDB" id="A0A2C6DL63"/>
<evidence type="ECO:0000313" key="2">
    <source>
        <dbReference type="EMBL" id="PHI31058.1"/>
    </source>
</evidence>
<dbReference type="RefSeq" id="WP_029096056.1">
    <property type="nucleotide sequence ID" value="NZ_CAADJA010000002.1"/>
</dbReference>
<reference evidence="4" key="2">
    <citation type="submission" date="2017-09" db="EMBL/GenBank/DDBJ databases">
        <title>FDA dAtabase for Regulatory Grade micrObial Sequences (FDA-ARGOS): Supporting development and validation of Infectious Disease Dx tests.</title>
        <authorList>
            <person name="Minogue T."/>
            <person name="Wolcott M."/>
            <person name="Wasieloski L."/>
            <person name="Aguilar W."/>
            <person name="Moore D."/>
            <person name="Tallon L."/>
            <person name="Sadzewicz L."/>
            <person name="Ott S."/>
            <person name="Zhao X."/>
            <person name="Nagaraj S."/>
            <person name="Vavikolanu K."/>
            <person name="Aluvathingal J."/>
            <person name="Nadendla S."/>
            <person name="Sichtig H."/>
        </authorList>
    </citation>
    <scope>NUCLEOTIDE SEQUENCE [LARGE SCALE GENOMIC DNA]</scope>
    <source>
        <strain evidence="4">FDAARGOS_387</strain>
    </source>
</reference>
<dbReference type="InterPro" id="IPR031856">
    <property type="entry name" value="YdaS_toxin-like"/>
</dbReference>
<evidence type="ECO:0000259" key="1">
    <source>
        <dbReference type="PROSITE" id="PS50943"/>
    </source>
</evidence>
<dbReference type="Gene3D" id="1.10.260.40">
    <property type="entry name" value="lambda repressor-like DNA-binding domains"/>
    <property type="match status" value="1"/>
</dbReference>
<dbReference type="PROSITE" id="PS50943">
    <property type="entry name" value="HTH_CROC1"/>
    <property type="match status" value="1"/>
</dbReference>
<reference evidence="3 5" key="3">
    <citation type="submission" date="2019-03" db="EMBL/GenBank/DDBJ databases">
        <authorList>
            <consortium name="Pathogen Informatics"/>
        </authorList>
    </citation>
    <scope>NUCLEOTIDE SEQUENCE [LARGE SCALE GENOMIC DNA]</scope>
    <source>
        <strain evidence="3 5">NCTC12282</strain>
    </source>
</reference>
<dbReference type="EMBL" id="CAADJA010000002">
    <property type="protein sequence ID" value="VFS51269.1"/>
    <property type="molecule type" value="Genomic_DNA"/>
</dbReference>
<dbReference type="InterPro" id="IPR010982">
    <property type="entry name" value="Lambda_DNA-bd_dom_sf"/>
</dbReference>
<dbReference type="InterPro" id="IPR001387">
    <property type="entry name" value="Cro/C1-type_HTH"/>
</dbReference>
<gene>
    <name evidence="2" type="ORF">CRN84_17820</name>
    <name evidence="3" type="ORF">NCTC12282_04931</name>
</gene>
<feature type="domain" description="HTH cro/C1-type" evidence="1">
    <location>
        <begin position="18"/>
        <end position="63"/>
    </location>
</feature>
<sequence>MFHTKTPIEEAVYIAGGQTALAKKVGVTQGAVWKWVRGLKKISPVNAVAISNAVGGVVKPYELRPDIPSVFPHPDTQPCTTKHT</sequence>
<keyword evidence="4" id="KW-1185">Reference proteome</keyword>
<dbReference type="Proteomes" id="UP000224974">
    <property type="component" value="Unassembled WGS sequence"/>
</dbReference>
<dbReference type="Proteomes" id="UP000373449">
    <property type="component" value="Unassembled WGS sequence"/>
</dbReference>
<dbReference type="GO" id="GO:0003677">
    <property type="term" value="F:DNA binding"/>
    <property type="evidence" value="ECO:0007669"/>
    <property type="project" value="InterPro"/>
</dbReference>
<evidence type="ECO:0000313" key="3">
    <source>
        <dbReference type="EMBL" id="VFS51269.1"/>
    </source>
</evidence>
<evidence type="ECO:0000313" key="5">
    <source>
        <dbReference type="Proteomes" id="UP000373449"/>
    </source>
</evidence>
<accession>A0A2C6DL63</accession>
<reference evidence="2" key="1">
    <citation type="submission" date="2017-09" db="EMBL/GenBank/DDBJ databases">
        <title>FDA dAtabase for Regulatory Grade micrObial Sequences (FDA-ARGOS): Supporting development and validation of Infectious Disease Dx tests.</title>
        <authorList>
            <person name="Minogue T."/>
            <person name="Wolcott M."/>
            <person name="Wasieloski L."/>
            <person name="Aguilar W."/>
            <person name="Moore D."/>
            <person name="Tallon L.J."/>
            <person name="Sadzewicz L."/>
            <person name="Ott S."/>
            <person name="Zhao X."/>
            <person name="Nagaraj S."/>
            <person name="Vavikolanu K."/>
            <person name="Aluvathingal J."/>
            <person name="Nadendla S."/>
            <person name="Sichtig H."/>
        </authorList>
    </citation>
    <scope>NUCLEOTIDE SEQUENCE</scope>
    <source>
        <strain evidence="2">FDAARGOS_387</strain>
    </source>
</reference>
<evidence type="ECO:0000313" key="4">
    <source>
        <dbReference type="Proteomes" id="UP000224974"/>
    </source>
</evidence>
<proteinExistence type="predicted"/>
<organism evidence="2 4">
    <name type="scientific">Budvicia aquatica</name>
    <dbReference type="NCBI Taxonomy" id="82979"/>
    <lineage>
        <taxon>Bacteria</taxon>
        <taxon>Pseudomonadati</taxon>
        <taxon>Pseudomonadota</taxon>
        <taxon>Gammaproteobacteria</taxon>
        <taxon>Enterobacterales</taxon>
        <taxon>Budviciaceae</taxon>
        <taxon>Budvicia</taxon>
    </lineage>
</organism>
<dbReference type="EMBL" id="PDDX01000001">
    <property type="protein sequence ID" value="PHI31058.1"/>
    <property type="molecule type" value="Genomic_DNA"/>
</dbReference>
<protein>
    <submittedName>
        <fullName evidence="2">Transcriptional regulator</fullName>
    </submittedName>
</protein>
<name>A0A2C6DL63_9GAMM</name>
<dbReference type="CDD" id="cd00093">
    <property type="entry name" value="HTH_XRE"/>
    <property type="match status" value="1"/>
</dbReference>
<dbReference type="SUPFAM" id="SSF47413">
    <property type="entry name" value="lambda repressor-like DNA-binding domains"/>
    <property type="match status" value="1"/>
</dbReference>
<dbReference type="OrthoDB" id="5682908at2"/>
<dbReference type="Pfam" id="PF15943">
    <property type="entry name" value="YdaS_toxin"/>
    <property type="match status" value="1"/>
</dbReference>